<evidence type="ECO:0000313" key="3">
    <source>
        <dbReference type="Proteomes" id="UP000799766"/>
    </source>
</evidence>
<dbReference type="EMBL" id="MU001682">
    <property type="protein sequence ID" value="KAF2456908.1"/>
    <property type="molecule type" value="Genomic_DNA"/>
</dbReference>
<feature type="compositionally biased region" description="Low complexity" evidence="1">
    <location>
        <begin position="28"/>
        <end position="38"/>
    </location>
</feature>
<proteinExistence type="predicted"/>
<sequence>MDSLDSTSCPEYGTPNSNHDSFLIINGSSDTSSTDSSTAPLIHTPESTIDQNLFSDFDGVHFHESGILDQTEDPEVEHEVVGAVEPSDASSQVPRDMSLRELAFLARKARRRAEKPRNRFWEWLKWLFEKLMTPLRRMTLKSQDTGILEEYGCTNPYIM</sequence>
<accession>A0A6A6NZ81</accession>
<name>A0A6A6NZ81_9PEZI</name>
<evidence type="ECO:0000256" key="1">
    <source>
        <dbReference type="SAM" id="MobiDB-lite"/>
    </source>
</evidence>
<dbReference type="Proteomes" id="UP000799766">
    <property type="component" value="Unassembled WGS sequence"/>
</dbReference>
<feature type="region of interest" description="Disordered" evidence="1">
    <location>
        <begin position="1"/>
        <end position="41"/>
    </location>
</feature>
<protein>
    <submittedName>
        <fullName evidence="2">Uncharacterized protein</fullName>
    </submittedName>
</protein>
<feature type="compositionally biased region" description="Polar residues" evidence="1">
    <location>
        <begin position="1"/>
        <end position="20"/>
    </location>
</feature>
<gene>
    <name evidence="2" type="ORF">BDY21DRAFT_372348</name>
</gene>
<reference evidence="2" key="1">
    <citation type="journal article" date="2020" name="Stud. Mycol.">
        <title>101 Dothideomycetes genomes: a test case for predicting lifestyles and emergence of pathogens.</title>
        <authorList>
            <person name="Haridas S."/>
            <person name="Albert R."/>
            <person name="Binder M."/>
            <person name="Bloem J."/>
            <person name="Labutti K."/>
            <person name="Salamov A."/>
            <person name="Andreopoulos B."/>
            <person name="Baker S."/>
            <person name="Barry K."/>
            <person name="Bills G."/>
            <person name="Bluhm B."/>
            <person name="Cannon C."/>
            <person name="Castanera R."/>
            <person name="Culley D."/>
            <person name="Daum C."/>
            <person name="Ezra D."/>
            <person name="Gonzalez J."/>
            <person name="Henrissat B."/>
            <person name="Kuo A."/>
            <person name="Liang C."/>
            <person name="Lipzen A."/>
            <person name="Lutzoni F."/>
            <person name="Magnuson J."/>
            <person name="Mondo S."/>
            <person name="Nolan M."/>
            <person name="Ohm R."/>
            <person name="Pangilinan J."/>
            <person name="Park H.-J."/>
            <person name="Ramirez L."/>
            <person name="Alfaro M."/>
            <person name="Sun H."/>
            <person name="Tritt A."/>
            <person name="Yoshinaga Y."/>
            <person name="Zwiers L.-H."/>
            <person name="Turgeon B."/>
            <person name="Goodwin S."/>
            <person name="Spatafora J."/>
            <person name="Crous P."/>
            <person name="Grigoriev I."/>
        </authorList>
    </citation>
    <scope>NUCLEOTIDE SEQUENCE</scope>
    <source>
        <strain evidence="2">ATCC 16933</strain>
    </source>
</reference>
<keyword evidence="3" id="KW-1185">Reference proteome</keyword>
<dbReference type="AlphaFoldDB" id="A0A6A6NZ81"/>
<evidence type="ECO:0000313" key="2">
    <source>
        <dbReference type="EMBL" id="KAF2456908.1"/>
    </source>
</evidence>
<organism evidence="2 3">
    <name type="scientific">Lineolata rhizophorae</name>
    <dbReference type="NCBI Taxonomy" id="578093"/>
    <lineage>
        <taxon>Eukaryota</taxon>
        <taxon>Fungi</taxon>
        <taxon>Dikarya</taxon>
        <taxon>Ascomycota</taxon>
        <taxon>Pezizomycotina</taxon>
        <taxon>Dothideomycetes</taxon>
        <taxon>Dothideomycetes incertae sedis</taxon>
        <taxon>Lineolatales</taxon>
        <taxon>Lineolataceae</taxon>
        <taxon>Lineolata</taxon>
    </lineage>
</organism>